<dbReference type="Pfam" id="PF14539">
    <property type="entry name" value="DUF4442"/>
    <property type="match status" value="1"/>
</dbReference>
<dbReference type="InterPro" id="IPR027961">
    <property type="entry name" value="DUF4442"/>
</dbReference>
<dbReference type="Proteomes" id="UP001168642">
    <property type="component" value="Unassembled WGS sequence"/>
</dbReference>
<gene>
    <name evidence="1" type="ORF">QVZ41_01895</name>
</gene>
<keyword evidence="2" id="KW-1185">Reference proteome</keyword>
<organism evidence="1 2">
    <name type="scientific">Wenyingzhuangia gilva</name>
    <dbReference type="NCBI Taxonomy" id="3057677"/>
    <lineage>
        <taxon>Bacteria</taxon>
        <taxon>Pseudomonadati</taxon>
        <taxon>Bacteroidota</taxon>
        <taxon>Flavobacteriia</taxon>
        <taxon>Flavobacteriales</taxon>
        <taxon>Flavobacteriaceae</taxon>
        <taxon>Wenyingzhuangia</taxon>
    </lineage>
</organism>
<comment type="caution">
    <text evidence="1">The sequence shown here is derived from an EMBL/GenBank/DDBJ whole genome shotgun (WGS) entry which is preliminary data.</text>
</comment>
<name>A0ABT8VNQ1_9FLAO</name>
<reference evidence="1" key="1">
    <citation type="submission" date="2023-07" db="EMBL/GenBank/DDBJ databases">
        <title>Wenyingzhuangia sp. chi5 genome sequencing and assembly.</title>
        <authorList>
            <person name="Park S."/>
        </authorList>
    </citation>
    <scope>NUCLEOTIDE SEQUENCE</scope>
    <source>
        <strain evidence="1">Chi5</strain>
    </source>
</reference>
<dbReference type="EMBL" id="JAUMIT010000001">
    <property type="protein sequence ID" value="MDO3693600.1"/>
    <property type="molecule type" value="Genomic_DNA"/>
</dbReference>
<dbReference type="RefSeq" id="WP_302882851.1">
    <property type="nucleotide sequence ID" value="NZ_JAUMIT010000001.1"/>
</dbReference>
<accession>A0ABT8VNQ1</accession>
<sequence length="151" mass="17166">MKLTVKQFNRFILYKLPAAYLCGVRLVDLNNDSAVAKVRFKWINQNPFKSIYFAVLAMAAELSTGVLVLKQTQESKLRFSTLVVRMNAQFLKKAVGLIRFTCIDGADIQKHIYTAMETKEGVAFTLESIGVDEMGDEVARFEFSWSIKIKE</sequence>
<dbReference type="Gene3D" id="3.10.129.10">
    <property type="entry name" value="Hotdog Thioesterase"/>
    <property type="match status" value="1"/>
</dbReference>
<evidence type="ECO:0000313" key="1">
    <source>
        <dbReference type="EMBL" id="MDO3693600.1"/>
    </source>
</evidence>
<dbReference type="SUPFAM" id="SSF54637">
    <property type="entry name" value="Thioesterase/thiol ester dehydrase-isomerase"/>
    <property type="match status" value="1"/>
</dbReference>
<evidence type="ECO:0000313" key="2">
    <source>
        <dbReference type="Proteomes" id="UP001168642"/>
    </source>
</evidence>
<protein>
    <submittedName>
        <fullName evidence="1">DUF4442 domain-containing protein</fullName>
    </submittedName>
</protein>
<proteinExistence type="predicted"/>
<dbReference type="InterPro" id="IPR029069">
    <property type="entry name" value="HotDog_dom_sf"/>
</dbReference>